<proteinExistence type="predicted"/>
<sequence length="83" mass="9598">MDQWWRRIVKKSRVSEAAKEKPSNDGKRFREREREGEAGCKPPAPLSPSVVGNRRLHRQEGGRERKGRSGEREEKEGGEKEVK</sequence>
<feature type="region of interest" description="Disordered" evidence="1">
    <location>
        <begin position="1"/>
        <end position="83"/>
    </location>
</feature>
<evidence type="ECO:0000313" key="3">
    <source>
        <dbReference type="Proteomes" id="UP000236161"/>
    </source>
</evidence>
<dbReference type="Proteomes" id="UP000236161">
    <property type="component" value="Unassembled WGS sequence"/>
</dbReference>
<dbReference type="EMBL" id="KZ452013">
    <property type="protein sequence ID" value="PKA51392.1"/>
    <property type="molecule type" value="Genomic_DNA"/>
</dbReference>
<gene>
    <name evidence="2" type="ORF">AXF42_Ash002757</name>
</gene>
<reference evidence="2 3" key="1">
    <citation type="journal article" date="2017" name="Nature">
        <title>The Apostasia genome and the evolution of orchids.</title>
        <authorList>
            <person name="Zhang G.Q."/>
            <person name="Liu K.W."/>
            <person name="Li Z."/>
            <person name="Lohaus R."/>
            <person name="Hsiao Y.Y."/>
            <person name="Niu S.C."/>
            <person name="Wang J.Y."/>
            <person name="Lin Y.C."/>
            <person name="Xu Q."/>
            <person name="Chen L.J."/>
            <person name="Yoshida K."/>
            <person name="Fujiwara S."/>
            <person name="Wang Z.W."/>
            <person name="Zhang Y.Q."/>
            <person name="Mitsuda N."/>
            <person name="Wang M."/>
            <person name="Liu G.H."/>
            <person name="Pecoraro L."/>
            <person name="Huang H.X."/>
            <person name="Xiao X.J."/>
            <person name="Lin M."/>
            <person name="Wu X.Y."/>
            <person name="Wu W.L."/>
            <person name="Chen Y.Y."/>
            <person name="Chang S.B."/>
            <person name="Sakamoto S."/>
            <person name="Ohme-Takagi M."/>
            <person name="Yagi M."/>
            <person name="Zeng S.J."/>
            <person name="Shen C.Y."/>
            <person name="Yeh C.M."/>
            <person name="Luo Y.B."/>
            <person name="Tsai W.C."/>
            <person name="Van de Peer Y."/>
            <person name="Liu Z.J."/>
        </authorList>
    </citation>
    <scope>NUCLEOTIDE SEQUENCE [LARGE SCALE GENOMIC DNA]</scope>
    <source>
        <strain evidence="3">cv. Shenzhen</strain>
        <tissue evidence="2">Stem</tissue>
    </source>
</reference>
<protein>
    <submittedName>
        <fullName evidence="2">Uncharacterized protein</fullName>
    </submittedName>
</protein>
<feature type="compositionally biased region" description="Basic and acidic residues" evidence="1">
    <location>
        <begin position="58"/>
        <end position="83"/>
    </location>
</feature>
<dbReference type="AlphaFoldDB" id="A0A2I0A773"/>
<evidence type="ECO:0000256" key="1">
    <source>
        <dbReference type="SAM" id="MobiDB-lite"/>
    </source>
</evidence>
<feature type="compositionally biased region" description="Basic and acidic residues" evidence="1">
    <location>
        <begin position="13"/>
        <end position="38"/>
    </location>
</feature>
<keyword evidence="3" id="KW-1185">Reference proteome</keyword>
<organism evidence="2 3">
    <name type="scientific">Apostasia shenzhenica</name>
    <dbReference type="NCBI Taxonomy" id="1088818"/>
    <lineage>
        <taxon>Eukaryota</taxon>
        <taxon>Viridiplantae</taxon>
        <taxon>Streptophyta</taxon>
        <taxon>Embryophyta</taxon>
        <taxon>Tracheophyta</taxon>
        <taxon>Spermatophyta</taxon>
        <taxon>Magnoliopsida</taxon>
        <taxon>Liliopsida</taxon>
        <taxon>Asparagales</taxon>
        <taxon>Orchidaceae</taxon>
        <taxon>Apostasioideae</taxon>
        <taxon>Apostasia</taxon>
    </lineage>
</organism>
<accession>A0A2I0A773</accession>
<name>A0A2I0A773_9ASPA</name>
<evidence type="ECO:0000313" key="2">
    <source>
        <dbReference type="EMBL" id="PKA51392.1"/>
    </source>
</evidence>